<dbReference type="NCBIfam" id="TIGR04258">
    <property type="entry name" value="4helix_suffix"/>
    <property type="match status" value="1"/>
</dbReference>
<proteinExistence type="predicted"/>
<dbReference type="SUPFAM" id="SSF158446">
    <property type="entry name" value="IVS-encoded protein-like"/>
    <property type="match status" value="1"/>
</dbReference>
<dbReference type="InterPro" id="IPR026354">
    <property type="entry name" value="4helix_suffix_dom"/>
</dbReference>
<evidence type="ECO:0008006" key="3">
    <source>
        <dbReference type="Google" id="ProtNLM"/>
    </source>
</evidence>
<evidence type="ECO:0000313" key="1">
    <source>
        <dbReference type="EMBL" id="KKT37863.1"/>
    </source>
</evidence>
<dbReference type="EMBL" id="LCHM01000017">
    <property type="protein sequence ID" value="KKT37863.1"/>
    <property type="molecule type" value="Genomic_DNA"/>
</dbReference>
<dbReference type="PATRIC" id="fig|1618447.3.peg.589"/>
<gene>
    <name evidence="1" type="ORF">UW22_C0017G0016</name>
</gene>
<accession>A0A0G1GUE1</accession>
<comment type="caution">
    <text evidence="1">The sequence shown here is derived from an EMBL/GenBank/DDBJ whole genome shotgun (WGS) entry which is preliminary data.</text>
</comment>
<organism evidence="1 2">
    <name type="scientific">Candidatus Gottesmanbacteria bacterium GW2011_GWB1_44_11c</name>
    <dbReference type="NCBI Taxonomy" id="1618447"/>
    <lineage>
        <taxon>Bacteria</taxon>
        <taxon>Candidatus Gottesmaniibacteriota</taxon>
    </lineage>
</organism>
<dbReference type="InterPro" id="IPR036583">
    <property type="entry name" value="23S_rRNA_IVS_sf"/>
</dbReference>
<dbReference type="AlphaFoldDB" id="A0A0G1GUE1"/>
<dbReference type="Gene3D" id="1.20.1440.60">
    <property type="entry name" value="23S rRNA-intervening sequence"/>
    <property type="match status" value="1"/>
</dbReference>
<reference evidence="1 2" key="1">
    <citation type="journal article" date="2015" name="Nature">
        <title>rRNA introns, odd ribosomes, and small enigmatic genomes across a large radiation of phyla.</title>
        <authorList>
            <person name="Brown C.T."/>
            <person name="Hug L.A."/>
            <person name="Thomas B.C."/>
            <person name="Sharon I."/>
            <person name="Castelle C.J."/>
            <person name="Singh A."/>
            <person name="Wilkins M.J."/>
            <person name="Williams K.H."/>
            <person name="Banfield J.F."/>
        </authorList>
    </citation>
    <scope>NUCLEOTIDE SEQUENCE [LARGE SCALE GENOMIC DNA]</scope>
</reference>
<dbReference type="Proteomes" id="UP000034617">
    <property type="component" value="Unassembled WGS sequence"/>
</dbReference>
<name>A0A0G1GUE1_9BACT</name>
<sequence length="198" mass="22995">MSLMRPMRLLKTMTTHQKTGGIENTLVYWLAVEISALNEIFCERYIDRHTRTYDQMVQAARSGKQNLVEGSLENSTESNLKLSGVSRASYGELVEDYKDFLWKRGLPVWEKNDPRTLSIRSWRIDTHATHVTHDAHETHGISFADAESFANLMVTLCTKEGYLMDRFLAGIHDRFVKEGGFREKLFRKRMEYRKKGVT</sequence>
<evidence type="ECO:0000313" key="2">
    <source>
        <dbReference type="Proteomes" id="UP000034617"/>
    </source>
</evidence>
<protein>
    <recommendedName>
        <fullName evidence="3">Four helix bundle protein</fullName>
    </recommendedName>
</protein>